<evidence type="ECO:0000313" key="2">
    <source>
        <dbReference type="EMBL" id="XBH20013.1"/>
    </source>
</evidence>
<dbReference type="GO" id="GO:0005829">
    <property type="term" value="C:cytosol"/>
    <property type="evidence" value="ECO:0007669"/>
    <property type="project" value="TreeGrafter"/>
</dbReference>
<dbReference type="InterPro" id="IPR014710">
    <property type="entry name" value="RmlC-like_jellyroll"/>
</dbReference>
<dbReference type="PANTHER" id="PTHR24567">
    <property type="entry name" value="CRP FAMILY TRANSCRIPTIONAL REGULATORY PROTEIN"/>
    <property type="match status" value="1"/>
</dbReference>
<evidence type="ECO:0000259" key="1">
    <source>
        <dbReference type="PROSITE" id="PS50042"/>
    </source>
</evidence>
<feature type="domain" description="Cyclic nucleotide-binding" evidence="1">
    <location>
        <begin position="72"/>
        <end position="170"/>
    </location>
</feature>
<dbReference type="InterPro" id="IPR050397">
    <property type="entry name" value="Env_Response_Regulators"/>
</dbReference>
<accession>A0AAU7DS05</accession>
<dbReference type="PANTHER" id="PTHR24567:SF74">
    <property type="entry name" value="HTH-TYPE TRANSCRIPTIONAL REGULATOR ARCR"/>
    <property type="match status" value="1"/>
</dbReference>
<dbReference type="SMART" id="SM00100">
    <property type="entry name" value="cNMP"/>
    <property type="match status" value="1"/>
</dbReference>
<dbReference type="InterPro" id="IPR000595">
    <property type="entry name" value="cNMP-bd_dom"/>
</dbReference>
<name>A0AAU7DS05_9BACT</name>
<dbReference type="Pfam" id="PF00027">
    <property type="entry name" value="cNMP_binding"/>
    <property type="match status" value="1"/>
</dbReference>
<proteinExistence type="predicted"/>
<dbReference type="InterPro" id="IPR018490">
    <property type="entry name" value="cNMP-bd_dom_sf"/>
</dbReference>
<protein>
    <submittedName>
        <fullName evidence="2">Cyclic nucleotide-binding domain-containing protein</fullName>
    </submittedName>
</protein>
<dbReference type="CDD" id="cd00038">
    <property type="entry name" value="CAP_ED"/>
    <property type="match status" value="1"/>
</dbReference>
<sequence>MRQSERVNWRTAADYARELNVHQNEARGVGTMQPAGFSERHEPAASHPIAELLACPPAIGNMLNAATECIEFDAGQVIFHQNDVCRGLYVSISGQLLRKAARLDARLNLGTVRAGELVELAAMLGDVRHTYTLVGQTKGTVLRLPKEALQRAFELYPRIRMQLLEELAREVSRAYNLCCATRQAGLRRKPTSHLHP</sequence>
<dbReference type="EMBL" id="CP121196">
    <property type="protein sequence ID" value="XBH20013.1"/>
    <property type="molecule type" value="Genomic_DNA"/>
</dbReference>
<dbReference type="PROSITE" id="PS50042">
    <property type="entry name" value="CNMP_BINDING_3"/>
    <property type="match status" value="1"/>
</dbReference>
<dbReference type="Gene3D" id="2.60.120.10">
    <property type="entry name" value="Jelly Rolls"/>
    <property type="match status" value="1"/>
</dbReference>
<dbReference type="AlphaFoldDB" id="A0AAU7DS05"/>
<reference evidence="2" key="1">
    <citation type="submission" date="2023-03" db="EMBL/GenBank/DDBJ databases">
        <title>Edaphobacter sp.</title>
        <authorList>
            <person name="Huber K.J."/>
            <person name="Papendorf J."/>
            <person name="Pilke C."/>
            <person name="Bunk B."/>
            <person name="Sproeer C."/>
            <person name="Pester M."/>
        </authorList>
    </citation>
    <scope>NUCLEOTIDE SEQUENCE</scope>
    <source>
        <strain evidence="2">DSM 110680</strain>
    </source>
</reference>
<gene>
    <name evidence="2" type="ORF">P8935_11980</name>
</gene>
<dbReference type="GO" id="GO:0003700">
    <property type="term" value="F:DNA-binding transcription factor activity"/>
    <property type="evidence" value="ECO:0007669"/>
    <property type="project" value="TreeGrafter"/>
</dbReference>
<dbReference type="RefSeq" id="WP_348265236.1">
    <property type="nucleotide sequence ID" value="NZ_CP121196.1"/>
</dbReference>
<organism evidence="2">
    <name type="scientific">Telmatobacter sp. DSM 110680</name>
    <dbReference type="NCBI Taxonomy" id="3036704"/>
    <lineage>
        <taxon>Bacteria</taxon>
        <taxon>Pseudomonadati</taxon>
        <taxon>Acidobacteriota</taxon>
        <taxon>Terriglobia</taxon>
        <taxon>Terriglobales</taxon>
        <taxon>Acidobacteriaceae</taxon>
        <taxon>Telmatobacter</taxon>
    </lineage>
</organism>
<dbReference type="SUPFAM" id="SSF51206">
    <property type="entry name" value="cAMP-binding domain-like"/>
    <property type="match status" value="1"/>
</dbReference>